<dbReference type="EMBL" id="KJ433976">
    <property type="protein sequence ID" value="AHJ88509.1"/>
    <property type="molecule type" value="Genomic_DNA"/>
</dbReference>
<reference evidence="2 3" key="1">
    <citation type="journal article" date="2014" name="Genome Announc.">
        <title>Complete genome sequences of nine mycobacteriophages.</title>
        <authorList>
            <person name="Franceschelli J.J."/>
            <person name="Suarez C.A."/>
            <person name="Teran L."/>
            <person name="Raya R.R."/>
            <person name="Morbidoni H.R."/>
        </authorList>
    </citation>
    <scope>NUCLEOTIDE SEQUENCE [LARGE SCALE GENOMIC DNA]</scope>
</reference>
<evidence type="ECO:0000313" key="2">
    <source>
        <dbReference type="EMBL" id="AHJ88509.1"/>
    </source>
</evidence>
<gene>
    <name evidence="2" type="ORF">Jolie1_09</name>
</gene>
<organism evidence="2 3">
    <name type="scientific">Mycobacterium phage Julie1</name>
    <dbReference type="NCBI Taxonomy" id="1463812"/>
    <lineage>
        <taxon>Viruses</taxon>
        <taxon>Duplodnaviria</taxon>
        <taxon>Heunggongvirae</taxon>
        <taxon>Uroviricota</taxon>
        <taxon>Caudoviricetes</taxon>
        <taxon>Bclasvirinae</taxon>
        <taxon>Julieunavirus</taxon>
        <taxon>Julieunavirus julie1</taxon>
    </lineage>
</organism>
<sequence>MCGCNGGAGVGKNKDSMGWYVQLPQSAGGGILPEGVNPADPEAGEPGYMIAAEAQRQVTLAGGGTIRKLVKAPATPVPA</sequence>
<dbReference type="GeneID" id="18505873"/>
<dbReference type="Proteomes" id="UP000203096">
    <property type="component" value="Segment"/>
</dbReference>
<accession>W8EIM3</accession>
<evidence type="ECO:0000313" key="3">
    <source>
        <dbReference type="Proteomes" id="UP000203096"/>
    </source>
</evidence>
<dbReference type="Pfam" id="PF23826">
    <property type="entry name" value="DUF7196"/>
    <property type="match status" value="1"/>
</dbReference>
<name>W8EIM3_9CAUD</name>
<evidence type="ECO:0000259" key="1">
    <source>
        <dbReference type="Pfam" id="PF23826"/>
    </source>
</evidence>
<feature type="domain" description="DUF7196" evidence="1">
    <location>
        <begin position="2"/>
        <end position="75"/>
    </location>
</feature>
<dbReference type="InterPro" id="IPR055620">
    <property type="entry name" value="DUF7196"/>
</dbReference>
<proteinExistence type="predicted"/>
<dbReference type="RefSeq" id="YP_009009209.1">
    <property type="nucleotide sequence ID" value="NC_023600.1"/>
</dbReference>
<dbReference type="KEGG" id="vg:18505873"/>
<protein>
    <recommendedName>
        <fullName evidence="1">DUF7196 domain-containing protein</fullName>
    </recommendedName>
</protein>
<keyword evidence="3" id="KW-1185">Reference proteome</keyword>